<gene>
    <name evidence="1" type="ORF">SAMN05216326_12636</name>
</gene>
<reference evidence="2" key="1">
    <citation type="submission" date="2016-10" db="EMBL/GenBank/DDBJ databases">
        <authorList>
            <person name="Varghese N."/>
            <person name="Submissions S."/>
        </authorList>
    </citation>
    <scope>NUCLEOTIDE SEQUENCE [LARGE SCALE GENOMIC DNA]</scope>
    <source>
        <strain evidence="2">Nm71</strain>
    </source>
</reference>
<protein>
    <submittedName>
        <fullName evidence="1">Putative addiction module component, TIGR02574 family</fullName>
    </submittedName>
</protein>
<proteinExistence type="predicted"/>
<dbReference type="InterPro" id="IPR013406">
    <property type="entry name" value="CHP02574_addiction_mod"/>
</dbReference>
<organism evidence="1 2">
    <name type="scientific">Nitrosomonas marina</name>
    <dbReference type="NCBI Taxonomy" id="917"/>
    <lineage>
        <taxon>Bacteria</taxon>
        <taxon>Pseudomonadati</taxon>
        <taxon>Pseudomonadota</taxon>
        <taxon>Betaproteobacteria</taxon>
        <taxon>Nitrosomonadales</taxon>
        <taxon>Nitrosomonadaceae</taxon>
        <taxon>Nitrosomonas</taxon>
    </lineage>
</organism>
<dbReference type="Proteomes" id="UP000199345">
    <property type="component" value="Unassembled WGS sequence"/>
</dbReference>
<accession>A0A1I0ECX2</accession>
<sequence>MKSITASDIAEMPLEQRIQLVEDIWDSIAEIPEAVEIPTWHKQELEKRLAAYHANPAEGSPWQDVKKRILG</sequence>
<dbReference type="RefSeq" id="WP_090660105.1">
    <property type="nucleotide sequence ID" value="NZ_FOIA01000026.1"/>
</dbReference>
<dbReference type="NCBIfam" id="TIGR02574">
    <property type="entry name" value="stabl_TIGR02574"/>
    <property type="match status" value="1"/>
</dbReference>
<evidence type="ECO:0000313" key="1">
    <source>
        <dbReference type="EMBL" id="SET43030.1"/>
    </source>
</evidence>
<evidence type="ECO:0000313" key="2">
    <source>
        <dbReference type="Proteomes" id="UP000199345"/>
    </source>
</evidence>
<dbReference type="EMBL" id="FOIA01000026">
    <property type="protein sequence ID" value="SET43030.1"/>
    <property type="molecule type" value="Genomic_DNA"/>
</dbReference>
<name>A0A1I0ECX2_9PROT</name>
<dbReference type="AlphaFoldDB" id="A0A1I0ECX2"/>
<dbReference type="OrthoDB" id="8909055at2"/>
<dbReference type="Pfam" id="PF09720">
    <property type="entry name" value="Unstab_antitox"/>
    <property type="match status" value="1"/>
</dbReference>
<keyword evidence="2" id="KW-1185">Reference proteome</keyword>